<name>X1MD37_9ZZZZ</name>
<dbReference type="AlphaFoldDB" id="X1MD37"/>
<gene>
    <name evidence="1" type="ORF">S06H3_18596</name>
</gene>
<proteinExistence type="predicted"/>
<dbReference type="EMBL" id="BARV01009426">
    <property type="protein sequence ID" value="GAI15976.1"/>
    <property type="molecule type" value="Genomic_DNA"/>
</dbReference>
<sequence>MQVKINSLDRQIEKKDLEGFTRKLYIYRQKDRPKDEGGNGMRDEMIKITKEDFEAYARIQRSGAIDMSNITLVSKLSGLSKDKVRNITNRYREVSRRFKFIKD</sequence>
<accession>X1MD37</accession>
<evidence type="ECO:0000313" key="1">
    <source>
        <dbReference type="EMBL" id="GAI15976.1"/>
    </source>
</evidence>
<reference evidence="1" key="1">
    <citation type="journal article" date="2014" name="Front. Microbiol.">
        <title>High frequency of phylogenetically diverse reductive dehalogenase-homologous genes in deep subseafloor sedimentary metagenomes.</title>
        <authorList>
            <person name="Kawai M."/>
            <person name="Futagami T."/>
            <person name="Toyoda A."/>
            <person name="Takaki Y."/>
            <person name="Nishi S."/>
            <person name="Hori S."/>
            <person name="Arai W."/>
            <person name="Tsubouchi T."/>
            <person name="Morono Y."/>
            <person name="Uchiyama I."/>
            <person name="Ito T."/>
            <person name="Fujiyama A."/>
            <person name="Inagaki F."/>
            <person name="Takami H."/>
        </authorList>
    </citation>
    <scope>NUCLEOTIDE SEQUENCE</scope>
    <source>
        <strain evidence="1">Expedition CK06-06</strain>
    </source>
</reference>
<protein>
    <submittedName>
        <fullName evidence="1">Uncharacterized protein</fullName>
    </submittedName>
</protein>
<organism evidence="1">
    <name type="scientific">marine sediment metagenome</name>
    <dbReference type="NCBI Taxonomy" id="412755"/>
    <lineage>
        <taxon>unclassified sequences</taxon>
        <taxon>metagenomes</taxon>
        <taxon>ecological metagenomes</taxon>
    </lineage>
</organism>
<comment type="caution">
    <text evidence="1">The sequence shown here is derived from an EMBL/GenBank/DDBJ whole genome shotgun (WGS) entry which is preliminary data.</text>
</comment>